<keyword evidence="1" id="KW-1133">Transmembrane helix</keyword>
<dbReference type="Gene3D" id="2.60.40.10">
    <property type="entry name" value="Immunoglobulins"/>
    <property type="match status" value="3"/>
</dbReference>
<evidence type="ECO:0000313" key="4">
    <source>
        <dbReference type="Proteomes" id="UP000830375"/>
    </source>
</evidence>
<comment type="caution">
    <text evidence="3">The sequence shown here is derived from an EMBL/GenBank/DDBJ whole genome shotgun (WGS) entry which is preliminary data.</text>
</comment>
<dbReference type="SMART" id="SM00409">
    <property type="entry name" value="IG"/>
    <property type="match status" value="3"/>
</dbReference>
<feature type="domain" description="Immunoglobulin" evidence="2">
    <location>
        <begin position="142"/>
        <end position="245"/>
    </location>
</feature>
<dbReference type="PANTHER" id="PTHR21063">
    <property type="entry name" value="LFA-3"/>
    <property type="match status" value="1"/>
</dbReference>
<sequence length="411" mass="45764">MPYLSHMRQLSATFGPKVLAIWGASGVKDGGSVSVNEGESVTLGTGVKTNQQEKIVWYFNAILIAEITGDLRHICTDVQCKNSDVRFKNRLKLDHQTGSLTITNTRTTDVGVYKLKIVENRRDSEKIFIVFVHAFFSVDTDEESAFVMEDDSVTLHTGVETNQQEKIRWYFSGTRIAQITGDQSNISTDVQCNNGTERFRDRLKLDNPTGSLTIMNTIELDSGVYRLRIIISSNISEKIFIVAVYSVSAVERDKIKKKSVKEGDSVTLAPGVIKKQNYVIVWYFNDIEITGNQSGICTDDPCEDADERFRDRLKLDQTGSLTIINTRTTDTGFYKLQINCRKISIIKIFSVTVTAVPDSTAPAAVAAVVVAVLLVAAAAGVFYYCSRRPEQEGKHCIQLILKTQCSTVIIR</sequence>
<dbReference type="EMBL" id="JACTAM010000022">
    <property type="protein sequence ID" value="KAI2650684.1"/>
    <property type="molecule type" value="Genomic_DNA"/>
</dbReference>
<evidence type="ECO:0000313" key="3">
    <source>
        <dbReference type="EMBL" id="KAI2650684.1"/>
    </source>
</evidence>
<organism evidence="3 4">
    <name type="scientific">Labeo rohita</name>
    <name type="common">Indian major carp</name>
    <name type="synonym">Cyprinus rohita</name>
    <dbReference type="NCBI Taxonomy" id="84645"/>
    <lineage>
        <taxon>Eukaryota</taxon>
        <taxon>Metazoa</taxon>
        <taxon>Chordata</taxon>
        <taxon>Craniata</taxon>
        <taxon>Vertebrata</taxon>
        <taxon>Euteleostomi</taxon>
        <taxon>Actinopterygii</taxon>
        <taxon>Neopterygii</taxon>
        <taxon>Teleostei</taxon>
        <taxon>Ostariophysi</taxon>
        <taxon>Cypriniformes</taxon>
        <taxon>Cyprinidae</taxon>
        <taxon>Labeoninae</taxon>
        <taxon>Labeonini</taxon>
        <taxon>Labeo</taxon>
    </lineage>
</organism>
<feature type="transmembrane region" description="Helical" evidence="1">
    <location>
        <begin position="363"/>
        <end position="385"/>
    </location>
</feature>
<proteinExistence type="predicted"/>
<keyword evidence="1" id="KW-0472">Membrane</keyword>
<dbReference type="InterPro" id="IPR036179">
    <property type="entry name" value="Ig-like_dom_sf"/>
</dbReference>
<dbReference type="InterPro" id="IPR013783">
    <property type="entry name" value="Ig-like_fold"/>
</dbReference>
<feature type="domain" description="Immunoglobulin" evidence="2">
    <location>
        <begin position="255"/>
        <end position="354"/>
    </location>
</feature>
<dbReference type="SUPFAM" id="SSF48726">
    <property type="entry name" value="Immunoglobulin"/>
    <property type="match status" value="3"/>
</dbReference>
<dbReference type="Proteomes" id="UP000830375">
    <property type="component" value="Unassembled WGS sequence"/>
</dbReference>
<evidence type="ECO:0000256" key="1">
    <source>
        <dbReference type="SAM" id="Phobius"/>
    </source>
</evidence>
<reference evidence="3 4" key="1">
    <citation type="submission" date="2022-01" db="EMBL/GenBank/DDBJ databases">
        <title>A high-quality chromosome-level genome assembly of rohu carp, Labeo rohita.</title>
        <authorList>
            <person name="Arick M.A. II"/>
            <person name="Hsu C.-Y."/>
            <person name="Magbanua Z."/>
            <person name="Pechanova O."/>
            <person name="Grover C."/>
            <person name="Miller E."/>
            <person name="Thrash A."/>
            <person name="Ezzel L."/>
            <person name="Alam S."/>
            <person name="Benzie J."/>
            <person name="Hamilton M."/>
            <person name="Karsi A."/>
            <person name="Lawrence M.L."/>
            <person name="Peterson D.G."/>
        </authorList>
    </citation>
    <scope>NUCLEOTIDE SEQUENCE [LARGE SCALE GENOMIC DNA]</scope>
    <source>
        <strain evidence="4">BAU-BD-2019</strain>
        <tissue evidence="3">Blood</tissue>
    </source>
</reference>
<protein>
    <recommendedName>
        <fullName evidence="2">Immunoglobulin domain-containing protein</fullName>
    </recommendedName>
</protein>
<accession>A0ABQ8LJZ9</accession>
<keyword evidence="4" id="KW-1185">Reference proteome</keyword>
<keyword evidence="1" id="KW-0812">Transmembrane</keyword>
<evidence type="ECO:0000259" key="2">
    <source>
        <dbReference type="SMART" id="SM00409"/>
    </source>
</evidence>
<name>A0ABQ8LJZ9_LABRO</name>
<dbReference type="InterPro" id="IPR003599">
    <property type="entry name" value="Ig_sub"/>
</dbReference>
<gene>
    <name evidence="3" type="ORF">H4Q32_000725</name>
</gene>
<feature type="domain" description="Immunoglobulin" evidence="2">
    <location>
        <begin position="30"/>
        <end position="133"/>
    </location>
</feature>
<dbReference type="PANTHER" id="PTHR21063:SF4">
    <property type="entry name" value="CD48 ANTIGEN-RELATED"/>
    <property type="match status" value="1"/>
</dbReference>